<dbReference type="GO" id="GO:0003676">
    <property type="term" value="F:nucleic acid binding"/>
    <property type="evidence" value="ECO:0007669"/>
    <property type="project" value="InterPro"/>
</dbReference>
<name>A0A448WCP7_9PLAT</name>
<reference evidence="1" key="1">
    <citation type="submission" date="2018-11" db="EMBL/GenBank/DDBJ databases">
        <authorList>
            <consortium name="Pathogen Informatics"/>
        </authorList>
    </citation>
    <scope>NUCLEOTIDE SEQUENCE</scope>
</reference>
<dbReference type="SUPFAM" id="SSF53098">
    <property type="entry name" value="Ribonuclease H-like"/>
    <property type="match status" value="1"/>
</dbReference>
<protein>
    <recommendedName>
        <fullName evidence="3">Integrase catalytic domain-containing protein</fullName>
    </recommendedName>
</protein>
<accession>A0A448WCP7</accession>
<organism evidence="1 2">
    <name type="scientific">Protopolystoma xenopodis</name>
    <dbReference type="NCBI Taxonomy" id="117903"/>
    <lineage>
        <taxon>Eukaryota</taxon>
        <taxon>Metazoa</taxon>
        <taxon>Spiralia</taxon>
        <taxon>Lophotrochozoa</taxon>
        <taxon>Platyhelminthes</taxon>
        <taxon>Monogenea</taxon>
        <taxon>Polyopisthocotylea</taxon>
        <taxon>Polystomatidea</taxon>
        <taxon>Polystomatidae</taxon>
        <taxon>Protopolystoma</taxon>
    </lineage>
</organism>
<dbReference type="EMBL" id="CAAALY010004224">
    <property type="protein sequence ID" value="VEL08538.1"/>
    <property type="molecule type" value="Genomic_DNA"/>
</dbReference>
<gene>
    <name evidence="1" type="ORF">PXEA_LOCUS1978</name>
</gene>
<dbReference type="InterPro" id="IPR036397">
    <property type="entry name" value="RNaseH_sf"/>
</dbReference>
<dbReference type="OrthoDB" id="6272026at2759"/>
<evidence type="ECO:0008006" key="3">
    <source>
        <dbReference type="Google" id="ProtNLM"/>
    </source>
</evidence>
<dbReference type="Gene3D" id="3.30.420.10">
    <property type="entry name" value="Ribonuclease H-like superfamily/Ribonuclease H"/>
    <property type="match status" value="1"/>
</dbReference>
<keyword evidence="2" id="KW-1185">Reference proteome</keyword>
<proteinExistence type="predicted"/>
<dbReference type="AlphaFoldDB" id="A0A448WCP7"/>
<dbReference type="Proteomes" id="UP000784294">
    <property type="component" value="Unassembled WGS sequence"/>
</dbReference>
<sequence length="170" mass="19782">MAEAQERESNQISVQQCLKLAMMHVEKPQDTKIRCNRLTDKHRPFVPSAMRKLVFQTICDLAHPGLRASMKLITRHLSGQEYKQTSENHYLLTIMDHFARWSEAIPIPDTQTMAIAETCHSLGFQVWHRNENKITCAYHPQANDLIERFHRQLKACLRCQRNPDDGQTCL</sequence>
<evidence type="ECO:0000313" key="1">
    <source>
        <dbReference type="EMBL" id="VEL08538.1"/>
    </source>
</evidence>
<comment type="caution">
    <text evidence="1">The sequence shown here is derived from an EMBL/GenBank/DDBJ whole genome shotgun (WGS) entry which is preliminary data.</text>
</comment>
<evidence type="ECO:0000313" key="2">
    <source>
        <dbReference type="Proteomes" id="UP000784294"/>
    </source>
</evidence>
<dbReference type="InterPro" id="IPR012337">
    <property type="entry name" value="RNaseH-like_sf"/>
</dbReference>